<evidence type="ECO:0000313" key="2">
    <source>
        <dbReference type="Proteomes" id="UP000694844"/>
    </source>
</evidence>
<protein>
    <submittedName>
        <fullName evidence="3">Uncharacterized protein LOC111135332</fullName>
    </submittedName>
</protein>
<sequence length="323" mass="36665">MEGNLQFLLLLVFNLCWCFASKVDLPSFQQLKANYPGYKHHGGTSRNHQLIRDIGCSSDKLLHDTSALRLSYALNRIGGPHSLGRSLIRLSKFGEDSVSGKDGLQYIYHPIAYGPFLADKYGYPSVSKLHQMDPIHTKKNFWGKQGILRVTTYTQHSNLPVGHVALWDCNKFFQSKDWISMHSLITVEFWESPDSNCSNTPLDTPVGTIIHPTHHRNSQPKLSSHHSIKSIDLNLHQSSSQSASTVTSQSKVETKSRLLHPLNLHSELHLKNKHATDLASQQTTTQLLHNPLYRRRFLKKYFLSNGHLRHAKHRGLALQENNS</sequence>
<keyword evidence="1" id="KW-0732">Signal</keyword>
<reference evidence="3" key="1">
    <citation type="submission" date="2025-08" db="UniProtKB">
        <authorList>
            <consortium name="RefSeq"/>
        </authorList>
    </citation>
    <scope>IDENTIFICATION</scope>
    <source>
        <tissue evidence="3">Whole sample</tissue>
    </source>
</reference>
<dbReference type="AlphaFoldDB" id="A0A8B8EM83"/>
<keyword evidence="2" id="KW-1185">Reference proteome</keyword>
<gene>
    <name evidence="3" type="primary">LOC111135332</name>
</gene>
<evidence type="ECO:0000256" key="1">
    <source>
        <dbReference type="SAM" id="SignalP"/>
    </source>
</evidence>
<proteinExistence type="predicted"/>
<feature type="signal peptide" evidence="1">
    <location>
        <begin position="1"/>
        <end position="20"/>
    </location>
</feature>
<accession>A0A8B8EM83</accession>
<organism evidence="2 3">
    <name type="scientific">Crassostrea virginica</name>
    <name type="common">Eastern oyster</name>
    <dbReference type="NCBI Taxonomy" id="6565"/>
    <lineage>
        <taxon>Eukaryota</taxon>
        <taxon>Metazoa</taxon>
        <taxon>Spiralia</taxon>
        <taxon>Lophotrochozoa</taxon>
        <taxon>Mollusca</taxon>
        <taxon>Bivalvia</taxon>
        <taxon>Autobranchia</taxon>
        <taxon>Pteriomorphia</taxon>
        <taxon>Ostreida</taxon>
        <taxon>Ostreoidea</taxon>
        <taxon>Ostreidae</taxon>
        <taxon>Crassostrea</taxon>
    </lineage>
</organism>
<dbReference type="Proteomes" id="UP000694844">
    <property type="component" value="Chromosome 5"/>
</dbReference>
<dbReference type="RefSeq" id="XP_022341004.1">
    <property type="nucleotide sequence ID" value="XM_022485296.1"/>
</dbReference>
<dbReference type="OrthoDB" id="6281827at2759"/>
<dbReference type="GeneID" id="111135332"/>
<dbReference type="KEGG" id="cvn:111135332"/>
<feature type="chain" id="PRO_5034699572" evidence="1">
    <location>
        <begin position="21"/>
        <end position="323"/>
    </location>
</feature>
<evidence type="ECO:0000313" key="3">
    <source>
        <dbReference type="RefSeq" id="XP_022341004.1"/>
    </source>
</evidence>
<name>A0A8B8EM83_CRAVI</name>
<dbReference type="Gene3D" id="3.90.1720.70">
    <property type="match status" value="1"/>
</dbReference>